<dbReference type="PeptideAtlas" id="A5JYW3"/>
<keyword evidence="2" id="KW-1185">Reference proteome</keyword>
<dbReference type="EMBL" id="BX284605">
    <property type="protein sequence ID" value="CAN86577.1"/>
    <property type="molecule type" value="Genomic_DNA"/>
</dbReference>
<dbReference type="CTD" id="6418698"/>
<keyword evidence="4" id="KW-1267">Proteomics identification</keyword>
<gene>
    <name evidence="1 3" type="ORF">C25F9.11</name>
    <name evidence="1" type="ORF">CELE_C25F9.11</name>
</gene>
<evidence type="ECO:0000313" key="2">
    <source>
        <dbReference type="Proteomes" id="UP000001940"/>
    </source>
</evidence>
<dbReference type="HOGENOM" id="CLU_2429064_0_0_1"/>
<dbReference type="RefSeq" id="NP_001379470.1">
    <property type="nucleotide sequence ID" value="NM_001392698.1"/>
</dbReference>
<dbReference type="GeneID" id="6418698"/>
<dbReference type="Bgee" id="WBGene00045411">
    <property type="expression patterns" value="Expressed in larva and 3 other cell types or tissues"/>
</dbReference>
<name>A5JYW3_CAEEL</name>
<evidence type="ECO:0007829" key="4">
    <source>
        <dbReference type="PeptideAtlas" id="A5JYW3"/>
    </source>
</evidence>
<dbReference type="Proteomes" id="UP000001940">
    <property type="component" value="Chromosome V"/>
</dbReference>
<proteinExistence type="evidence at protein level"/>
<dbReference type="PaxDb" id="6239-C25F9.11.1"/>
<accession>A5JYW3</accession>
<dbReference type="UCSC" id="C25F9.11">
    <property type="organism name" value="c. elegans"/>
</dbReference>
<dbReference type="KEGG" id="cel:CELE_C25F9.11"/>
<dbReference type="SMR" id="A5JYW3"/>
<organism evidence="1 2">
    <name type="scientific">Caenorhabditis elegans</name>
    <dbReference type="NCBI Taxonomy" id="6239"/>
    <lineage>
        <taxon>Eukaryota</taxon>
        <taxon>Metazoa</taxon>
        <taxon>Ecdysozoa</taxon>
        <taxon>Nematoda</taxon>
        <taxon>Chromadorea</taxon>
        <taxon>Rhabditida</taxon>
        <taxon>Rhabditina</taxon>
        <taxon>Rhabditomorpha</taxon>
        <taxon>Rhabditoidea</taxon>
        <taxon>Rhabditidae</taxon>
        <taxon>Peloderinae</taxon>
        <taxon>Caenorhabditis</taxon>
    </lineage>
</organism>
<protein>
    <submittedName>
        <fullName evidence="1">PH domain-containing protein</fullName>
    </submittedName>
</protein>
<dbReference type="WormBase" id="C25F9.11">
    <property type="protein sequence ID" value="CE40910"/>
    <property type="gene ID" value="WBGene00045411"/>
</dbReference>
<sequence length="91" mass="10471">MLSFTFDNKESDFADLGEARDWLEKLKEEIEFIMLMQEHCSRPTLTQKERAANEDTVNNCAATLATLQRKKSEFKIFLKNAEDALTAVRSP</sequence>
<dbReference type="PhylomeDB" id="A5JYW3"/>
<reference evidence="1 2" key="1">
    <citation type="journal article" date="1998" name="Science">
        <title>Genome sequence of the nematode C. elegans: a platform for investigating biology.</title>
        <authorList>
            <consortium name="The C. elegans sequencing consortium"/>
            <person name="Sulson J.E."/>
            <person name="Waterston R."/>
        </authorList>
    </citation>
    <scope>NUCLEOTIDE SEQUENCE [LARGE SCALE GENOMIC DNA]</scope>
    <source>
        <strain evidence="1 2">Bristol N2</strain>
    </source>
</reference>
<evidence type="ECO:0000313" key="3">
    <source>
        <dbReference type="WormBase" id="C25F9.11"/>
    </source>
</evidence>
<dbReference type="InParanoid" id="A5JYW3"/>
<dbReference type="AGR" id="WB:WBGene00045411"/>
<evidence type="ECO:0000313" key="1">
    <source>
        <dbReference type="EMBL" id="CAN86577.1"/>
    </source>
</evidence>
<dbReference type="AlphaFoldDB" id="A5JYW3"/>